<gene>
    <name evidence="1" type="ORF">PACLA_8A043765</name>
</gene>
<protein>
    <submittedName>
        <fullName evidence="1">Uncharacterized protein</fullName>
    </submittedName>
</protein>
<accession>A0A7D9ELU7</accession>
<proteinExistence type="predicted"/>
<dbReference type="AlphaFoldDB" id="A0A7D9ELU7"/>
<comment type="caution">
    <text evidence="1">The sequence shown here is derived from an EMBL/GenBank/DDBJ whole genome shotgun (WGS) entry which is preliminary data.</text>
</comment>
<keyword evidence="2" id="KW-1185">Reference proteome</keyword>
<evidence type="ECO:0000313" key="1">
    <source>
        <dbReference type="EMBL" id="CAB4012987.1"/>
    </source>
</evidence>
<organism evidence="1 2">
    <name type="scientific">Paramuricea clavata</name>
    <name type="common">Red gorgonian</name>
    <name type="synonym">Violescent sea-whip</name>
    <dbReference type="NCBI Taxonomy" id="317549"/>
    <lineage>
        <taxon>Eukaryota</taxon>
        <taxon>Metazoa</taxon>
        <taxon>Cnidaria</taxon>
        <taxon>Anthozoa</taxon>
        <taxon>Octocorallia</taxon>
        <taxon>Malacalcyonacea</taxon>
        <taxon>Plexauridae</taxon>
        <taxon>Paramuricea</taxon>
    </lineage>
</organism>
<name>A0A7D9ELU7_PARCT</name>
<reference evidence="1" key="1">
    <citation type="submission" date="2020-04" db="EMBL/GenBank/DDBJ databases">
        <authorList>
            <person name="Alioto T."/>
            <person name="Alioto T."/>
            <person name="Gomez Garrido J."/>
        </authorList>
    </citation>
    <scope>NUCLEOTIDE SEQUENCE</scope>
    <source>
        <strain evidence="1">A484AB</strain>
    </source>
</reference>
<dbReference type="Proteomes" id="UP001152795">
    <property type="component" value="Unassembled WGS sequence"/>
</dbReference>
<dbReference type="EMBL" id="CACRXK020007706">
    <property type="protein sequence ID" value="CAB4012987.1"/>
    <property type="molecule type" value="Genomic_DNA"/>
</dbReference>
<dbReference type="OrthoDB" id="5986784at2759"/>
<sequence length="126" mass="13869">MRLRLGVPVKALAQELSQLKEDQDVEAFASTLASPFPVIVVKGGLEGMLSSSIVADRQALFEVDGGMMGATMALFPTYYVFMYEYPASLNNLFTYLEKCIFQIADARKLPTSVITFVNALDCNTEN</sequence>
<evidence type="ECO:0000313" key="2">
    <source>
        <dbReference type="Proteomes" id="UP001152795"/>
    </source>
</evidence>